<dbReference type="Pfam" id="PF00564">
    <property type="entry name" value="PB1"/>
    <property type="match status" value="1"/>
</dbReference>
<dbReference type="PANTHER" id="PTHR31066:SF33">
    <property type="entry name" value="OS07G0556300 PROTEIN"/>
    <property type="match status" value="1"/>
</dbReference>
<feature type="compositionally biased region" description="Basic and acidic residues" evidence="1">
    <location>
        <begin position="55"/>
        <end position="66"/>
    </location>
</feature>
<dbReference type="InterPro" id="IPR053198">
    <property type="entry name" value="Gynoecium_Dev_Regulator"/>
</dbReference>
<comment type="caution">
    <text evidence="3">The sequence shown here is derived from an EMBL/GenBank/DDBJ whole genome shotgun (WGS) entry which is preliminary data.</text>
</comment>
<dbReference type="Gene3D" id="3.10.20.90">
    <property type="entry name" value="Phosphatidylinositol 3-kinase Catalytic Subunit, Chain A, domain 1"/>
    <property type="match status" value="1"/>
</dbReference>
<keyword evidence="4" id="KW-1185">Reference proteome</keyword>
<reference evidence="3 4" key="1">
    <citation type="journal article" date="2019" name="Nat. Plants">
        <title>Genome sequencing of Musa balbisiana reveals subgenome evolution and function divergence in polyploid bananas.</title>
        <authorList>
            <person name="Yao X."/>
        </authorList>
    </citation>
    <scope>NUCLEOTIDE SEQUENCE [LARGE SCALE GENOMIC DNA]</scope>
    <source>
        <strain evidence="4">cv. DH-PKW</strain>
        <tissue evidence="3">Leaves</tissue>
    </source>
</reference>
<accession>A0A4S8KJ13</accession>
<dbReference type="AlphaFoldDB" id="A0A4S8KJ13"/>
<dbReference type="SMART" id="SM00666">
    <property type="entry name" value="PB1"/>
    <property type="match status" value="1"/>
</dbReference>
<dbReference type="InterPro" id="IPR000270">
    <property type="entry name" value="PB1_dom"/>
</dbReference>
<evidence type="ECO:0000313" key="3">
    <source>
        <dbReference type="EMBL" id="THU75078.1"/>
    </source>
</evidence>
<feature type="domain" description="PB1" evidence="2">
    <location>
        <begin position="99"/>
        <end position="191"/>
    </location>
</feature>
<feature type="compositionally biased region" description="Low complexity" evidence="1">
    <location>
        <begin position="263"/>
        <end position="276"/>
    </location>
</feature>
<dbReference type="EMBL" id="PYDT01000001">
    <property type="protein sequence ID" value="THU75078.1"/>
    <property type="molecule type" value="Genomic_DNA"/>
</dbReference>
<protein>
    <recommendedName>
        <fullName evidence="2">PB1 domain-containing protein</fullName>
    </recommendedName>
</protein>
<name>A0A4S8KJ13_MUSBA</name>
<organism evidence="3 4">
    <name type="scientific">Musa balbisiana</name>
    <name type="common">Banana</name>
    <dbReference type="NCBI Taxonomy" id="52838"/>
    <lineage>
        <taxon>Eukaryota</taxon>
        <taxon>Viridiplantae</taxon>
        <taxon>Streptophyta</taxon>
        <taxon>Embryophyta</taxon>
        <taxon>Tracheophyta</taxon>
        <taxon>Spermatophyta</taxon>
        <taxon>Magnoliopsida</taxon>
        <taxon>Liliopsida</taxon>
        <taxon>Zingiberales</taxon>
        <taxon>Musaceae</taxon>
        <taxon>Musa</taxon>
    </lineage>
</organism>
<evidence type="ECO:0000313" key="4">
    <source>
        <dbReference type="Proteomes" id="UP000317650"/>
    </source>
</evidence>
<dbReference type="SUPFAM" id="SSF54277">
    <property type="entry name" value="CAD &amp; PB1 domains"/>
    <property type="match status" value="1"/>
</dbReference>
<sequence length="437" mass="46714">MSIWLPALAVQTFKTSTPFRQSILDMKSQNHRSHHHSADADSAAAGSTASAPRPAEGHVPHQDNHIPHHLPPARWHPDDPSAPLVRLMCSYGGRILPRPHDNQLRYVGGETHIVAVPRSASFAALLSRLSKFLPAAAVQPPCLKYQLPHEDLDALVSLTSDEDVESMFDEYDRLASANVRAPRLRLFLFPPPSVAFGSVVDAPGSTRDQWFVDALNGRGAGAASGPPSLERGRSEASSIVSEVPDYLFGLDTNSPPAKPMFQPASSEPGSPFSASSQLSVPAIPDLPPVKTKLHVQETRFNTVEPIAMEQAGLVPNPVLSYAPEPVPVFYMPPSVHGGSLTTQQLPIPVQYMPPLRAVADTQLPLGFQPSFPVVVGKPIKGAPVYVGGGFEYPVGAESFEVPARVSIPVYQATGVPVVGEAEAAAASPQTRVGRQTQ</sequence>
<evidence type="ECO:0000256" key="1">
    <source>
        <dbReference type="SAM" id="MobiDB-lite"/>
    </source>
</evidence>
<dbReference type="Proteomes" id="UP000317650">
    <property type="component" value="Chromosome 4"/>
</dbReference>
<dbReference type="CDD" id="cd06410">
    <property type="entry name" value="PB1_UP2"/>
    <property type="match status" value="1"/>
</dbReference>
<gene>
    <name evidence="3" type="ORF">C4D60_Mb04t40110</name>
</gene>
<evidence type="ECO:0000259" key="2">
    <source>
        <dbReference type="SMART" id="SM00666"/>
    </source>
</evidence>
<proteinExistence type="predicted"/>
<feature type="region of interest" description="Disordered" evidence="1">
    <location>
        <begin position="257"/>
        <end position="277"/>
    </location>
</feature>
<dbReference type="PANTHER" id="PTHR31066">
    <property type="entry name" value="OS05G0427100 PROTEIN-RELATED"/>
    <property type="match status" value="1"/>
</dbReference>
<feature type="region of interest" description="Disordered" evidence="1">
    <location>
        <begin position="27"/>
        <end position="77"/>
    </location>
</feature>
<feature type="compositionally biased region" description="Low complexity" evidence="1">
    <location>
        <begin position="40"/>
        <end position="54"/>
    </location>
</feature>